<gene>
    <name evidence="1" type="ORF">FB45DRAFT_826203</name>
</gene>
<dbReference type="Proteomes" id="UP001221142">
    <property type="component" value="Unassembled WGS sequence"/>
</dbReference>
<proteinExistence type="predicted"/>
<evidence type="ECO:0000313" key="1">
    <source>
        <dbReference type="EMBL" id="KAJ7641943.1"/>
    </source>
</evidence>
<protein>
    <submittedName>
        <fullName evidence="1">Uncharacterized protein</fullName>
    </submittedName>
</protein>
<reference evidence="1" key="1">
    <citation type="submission" date="2023-03" db="EMBL/GenBank/DDBJ databases">
        <title>Massive genome expansion in bonnet fungi (Mycena s.s.) driven by repeated elements and novel gene families across ecological guilds.</title>
        <authorList>
            <consortium name="Lawrence Berkeley National Laboratory"/>
            <person name="Harder C.B."/>
            <person name="Miyauchi S."/>
            <person name="Viragh M."/>
            <person name="Kuo A."/>
            <person name="Thoen E."/>
            <person name="Andreopoulos B."/>
            <person name="Lu D."/>
            <person name="Skrede I."/>
            <person name="Drula E."/>
            <person name="Henrissat B."/>
            <person name="Morin E."/>
            <person name="Kohler A."/>
            <person name="Barry K."/>
            <person name="LaButti K."/>
            <person name="Morin E."/>
            <person name="Salamov A."/>
            <person name="Lipzen A."/>
            <person name="Mereny Z."/>
            <person name="Hegedus B."/>
            <person name="Baldrian P."/>
            <person name="Stursova M."/>
            <person name="Weitz H."/>
            <person name="Taylor A."/>
            <person name="Grigoriev I.V."/>
            <person name="Nagy L.G."/>
            <person name="Martin F."/>
            <person name="Kauserud H."/>
        </authorList>
    </citation>
    <scope>NUCLEOTIDE SEQUENCE</scope>
    <source>
        <strain evidence="1">9284</strain>
    </source>
</reference>
<dbReference type="AlphaFoldDB" id="A0AAD7FTK1"/>
<organism evidence="1 2">
    <name type="scientific">Roridomyces roridus</name>
    <dbReference type="NCBI Taxonomy" id="1738132"/>
    <lineage>
        <taxon>Eukaryota</taxon>
        <taxon>Fungi</taxon>
        <taxon>Dikarya</taxon>
        <taxon>Basidiomycota</taxon>
        <taxon>Agaricomycotina</taxon>
        <taxon>Agaricomycetes</taxon>
        <taxon>Agaricomycetidae</taxon>
        <taxon>Agaricales</taxon>
        <taxon>Marasmiineae</taxon>
        <taxon>Mycenaceae</taxon>
        <taxon>Roridomyces</taxon>
    </lineage>
</organism>
<accession>A0AAD7FTK1</accession>
<comment type="caution">
    <text evidence="1">The sequence shown here is derived from an EMBL/GenBank/DDBJ whole genome shotgun (WGS) entry which is preliminary data.</text>
</comment>
<name>A0AAD7FTK1_9AGAR</name>
<keyword evidence="2" id="KW-1185">Reference proteome</keyword>
<sequence>MVIMDEEGFFAVKSATTLTRTWTSSCARRRARDANGTVSYIFATSLNGGRLLERGARHVFERDTKVGNCRRLYSWRAYRRMIPTLANVMNCWPARLQGAGDPHVGLILL</sequence>
<evidence type="ECO:0000313" key="2">
    <source>
        <dbReference type="Proteomes" id="UP001221142"/>
    </source>
</evidence>
<dbReference type="EMBL" id="JARKIF010000004">
    <property type="protein sequence ID" value="KAJ7641943.1"/>
    <property type="molecule type" value="Genomic_DNA"/>
</dbReference>